<dbReference type="SFLD" id="SFLDS00003">
    <property type="entry name" value="Haloacid_Dehalogenase"/>
    <property type="match status" value="1"/>
</dbReference>
<evidence type="ECO:0000256" key="4">
    <source>
        <dbReference type="ARBA" id="ARBA00022568"/>
    </source>
</evidence>
<feature type="domain" description="Cation-transporting P-type ATPase N-terminal" evidence="18">
    <location>
        <begin position="38"/>
        <end position="115"/>
    </location>
</feature>
<dbReference type="PRINTS" id="PR00120">
    <property type="entry name" value="HATPASE"/>
</dbReference>
<protein>
    <recommendedName>
        <fullName evidence="16">Calcium-transporting ATPase</fullName>
        <ecNumber evidence="16">7.2.2.10</ecNumber>
    </recommendedName>
</protein>
<feature type="transmembrane region" description="Helical" evidence="16">
    <location>
        <begin position="321"/>
        <end position="349"/>
    </location>
</feature>
<dbReference type="InterPro" id="IPR023214">
    <property type="entry name" value="HAD_sf"/>
</dbReference>
<feature type="transmembrane region" description="Helical" evidence="16">
    <location>
        <begin position="130"/>
        <end position="148"/>
    </location>
</feature>
<comment type="caution">
    <text evidence="19">The sequence shown here is derived from an EMBL/GenBank/DDBJ whole genome shotgun (WGS) entry which is preliminary data.</text>
</comment>
<evidence type="ECO:0000259" key="18">
    <source>
        <dbReference type="SMART" id="SM00831"/>
    </source>
</evidence>
<dbReference type="SFLD" id="SFLDG00002">
    <property type="entry name" value="C1.7:_P-type_atpase_like"/>
    <property type="match status" value="1"/>
</dbReference>
<feature type="transmembrane region" description="Helical" evidence="16">
    <location>
        <begin position="279"/>
        <end position="301"/>
    </location>
</feature>
<keyword evidence="14 16" id="KW-0472">Membrane</keyword>
<keyword evidence="7 16" id="KW-0547">Nucleotide-binding</keyword>
<dbReference type="STRING" id="1157962.A0A250X4Y1"/>
<comment type="subcellular location">
    <subcellularLocation>
        <location evidence="1">Endomembrane system</location>
        <topology evidence="1">Multi-pass membrane protein</topology>
    </subcellularLocation>
    <subcellularLocation>
        <location evidence="16">Membrane</location>
        <topology evidence="16">Multi-pass membrane protein</topology>
    </subcellularLocation>
</comment>
<evidence type="ECO:0000256" key="12">
    <source>
        <dbReference type="ARBA" id="ARBA00022989"/>
    </source>
</evidence>
<evidence type="ECO:0000256" key="7">
    <source>
        <dbReference type="ARBA" id="ARBA00022741"/>
    </source>
</evidence>
<keyword evidence="13 16" id="KW-0406">Ion transport</keyword>
<dbReference type="InterPro" id="IPR023298">
    <property type="entry name" value="ATPase_P-typ_TM_dom_sf"/>
</dbReference>
<dbReference type="FunFam" id="2.70.150.10:FF:000029">
    <property type="entry name" value="Calcium-transporting ATPase"/>
    <property type="match status" value="1"/>
</dbReference>
<feature type="transmembrane region" description="Helical" evidence="16">
    <location>
        <begin position="818"/>
        <end position="840"/>
    </location>
</feature>
<dbReference type="InterPro" id="IPR023299">
    <property type="entry name" value="ATPase_P-typ_cyto_dom_N"/>
</dbReference>
<comment type="catalytic activity">
    <reaction evidence="15 16">
        <text>Ca(2+)(in) + ATP + H2O = Ca(2+)(out) + ADP + phosphate + H(+)</text>
        <dbReference type="Rhea" id="RHEA:18105"/>
        <dbReference type="ChEBI" id="CHEBI:15377"/>
        <dbReference type="ChEBI" id="CHEBI:15378"/>
        <dbReference type="ChEBI" id="CHEBI:29108"/>
        <dbReference type="ChEBI" id="CHEBI:30616"/>
        <dbReference type="ChEBI" id="CHEBI:43474"/>
        <dbReference type="ChEBI" id="CHEBI:456216"/>
        <dbReference type="EC" id="7.2.2.10"/>
    </reaction>
</comment>
<gene>
    <name evidence="19" type="ORF">CEUSTIGMA_g5570.t1</name>
</gene>
<evidence type="ECO:0000313" key="19">
    <source>
        <dbReference type="EMBL" id="GAX78128.1"/>
    </source>
</evidence>
<feature type="region of interest" description="Disordered" evidence="17">
    <location>
        <begin position="1110"/>
        <end position="1144"/>
    </location>
</feature>
<dbReference type="Pfam" id="PF00690">
    <property type="entry name" value="Cation_ATPase_N"/>
    <property type="match status" value="1"/>
</dbReference>
<sequence>MTGKEPEDLLGASPSMFGIDESSLTSINNDKNLTELEKIGGVSGLAALLCSDLTKGLDPSASGEVSLESRKNAYGVNKIPETEPESFWMLMYENLQDPIIILLIAAAAVSTGLGAGIPEQRVKNEWIEGVAIWVAVLIVSSVGAANDYQKDQQFRKLNAVKDTISIKAIRSGELSMITNFDLVVGDVVILDQGDKIVADCIMFESHGLIIDEASLTGESDPIKKTLDQDPWIRSGTQVSEGSGKAIIVAVGLNSEWGKTMALMEDAGDEQTPLQDKLEVVAGMIGKIGFAVAIACFIALMIEWLVKNQGNYAANVNQNGPISFFLYAVTIIVVAVPEGLPLAVTISLAYSMKKMLLDQNFVRVLSACETMGGATAICSDKTGTLTENRMTVVEGWFACNKLDHAPAKSDISLDLVNELKMNIALNSKAFLTETSNGRVGFVGSSTECALLLLLRSWGINYKDVRTQHEADIVQLNGFNSARKMSSVVVNKAGKKLRLYNKGAAEWVIKRCTHLLNTAGGLDTMDNQSNEYLMSIVTDMAKRGLRCICLTYTDYELEDVIRPKDFFEDPDQTDQNLVLMAIVGIKDPVRTEVPGAVAMCKNAGITVRMVTGDNIHTAMHIARECGILTEDDHVALEGPVFRKMFEDRLTDLQLILPNLRVLARSSPEDKLTLVRLLKQAGDVVAVTGDGTNDAPALKESDVGLAMGIAGTEVAKEAADIIILDDNFTSIVKTVLWGRAVFNNIRKFLQFQLTVNCGALIISFIGAVAGGKEPLTVLQLLWVNLIMDTMGALALATEMPSMALLEQPPNGHAAKLVNNKMWIHITVQGIYQVVIMLLCLYVLPLTNSRYAITTSAEYYANDCLSNTPSHLGIPVGTGSYNNGTPDGTWYCEVMNNCGFPQNRIVANTVLCPLYVNGTAVPTSQVDAVCFNNSTNLGKGCTVNDNLNSAINYMSTQLTNQQNNDYIPALSVLFNVFIWCQIFNEICCRRINDEYDFFSGLEKSPIFLIVLVITIGLQVLIMQALGLFFTVQPQIWQEWLVCIAAGFGTCVVSWITRFVNRNTSFGEKAILTIRKPIMKSVSGRNLGGPNGSFRNSGSIKGGSVKGTALINGPSSFKATPRSSGAGGAASSHHELRQASLSNNKVVPF</sequence>
<dbReference type="EMBL" id="BEGY01000030">
    <property type="protein sequence ID" value="GAX78128.1"/>
    <property type="molecule type" value="Genomic_DNA"/>
</dbReference>
<evidence type="ECO:0000256" key="2">
    <source>
        <dbReference type="ARBA" id="ARBA00006124"/>
    </source>
</evidence>
<dbReference type="InterPro" id="IPR006408">
    <property type="entry name" value="P-type_ATPase_IIB"/>
</dbReference>
<dbReference type="SMART" id="SM00831">
    <property type="entry name" value="Cation_ATPase_N"/>
    <property type="match status" value="1"/>
</dbReference>
<keyword evidence="11" id="KW-1278">Translocase</keyword>
<dbReference type="InterPro" id="IPR036412">
    <property type="entry name" value="HAD-like_sf"/>
</dbReference>
<dbReference type="PROSITE" id="PS00154">
    <property type="entry name" value="ATPASE_E1_E2"/>
    <property type="match status" value="1"/>
</dbReference>
<keyword evidence="10" id="KW-0460">Magnesium</keyword>
<evidence type="ECO:0000256" key="6">
    <source>
        <dbReference type="ARBA" id="ARBA00022723"/>
    </source>
</evidence>
<dbReference type="Proteomes" id="UP000232323">
    <property type="component" value="Unassembled WGS sequence"/>
</dbReference>
<comment type="function">
    <text evidence="16">Catalyzes the hydrolysis of ATP coupled with the transport of calcium.</text>
</comment>
<dbReference type="Gene3D" id="3.40.50.1000">
    <property type="entry name" value="HAD superfamily/HAD-like"/>
    <property type="match status" value="1"/>
</dbReference>
<dbReference type="InterPro" id="IPR006068">
    <property type="entry name" value="ATPase_P-typ_cation-transptr_C"/>
</dbReference>
<dbReference type="Gene3D" id="1.20.1110.10">
    <property type="entry name" value="Calcium-transporting ATPase, transmembrane domain"/>
    <property type="match status" value="2"/>
</dbReference>
<evidence type="ECO:0000256" key="1">
    <source>
        <dbReference type="ARBA" id="ARBA00004127"/>
    </source>
</evidence>
<dbReference type="InterPro" id="IPR008250">
    <property type="entry name" value="ATPase_P-typ_transduc_dom_A_sf"/>
</dbReference>
<evidence type="ECO:0000256" key="13">
    <source>
        <dbReference type="ARBA" id="ARBA00023065"/>
    </source>
</evidence>
<comment type="caution">
    <text evidence="16">Lacks conserved residue(s) required for the propagation of feature annotation.</text>
</comment>
<dbReference type="InterPro" id="IPR001757">
    <property type="entry name" value="P_typ_ATPase"/>
</dbReference>
<evidence type="ECO:0000313" key="20">
    <source>
        <dbReference type="Proteomes" id="UP000232323"/>
    </source>
</evidence>
<dbReference type="GO" id="GO:0005388">
    <property type="term" value="F:P-type calcium transporter activity"/>
    <property type="evidence" value="ECO:0007669"/>
    <property type="project" value="UniProtKB-EC"/>
</dbReference>
<dbReference type="GO" id="GO:0016887">
    <property type="term" value="F:ATP hydrolysis activity"/>
    <property type="evidence" value="ECO:0007669"/>
    <property type="project" value="InterPro"/>
</dbReference>
<dbReference type="Gene3D" id="2.70.150.10">
    <property type="entry name" value="Calcium-transporting ATPase, cytoplasmic transduction domain A"/>
    <property type="match status" value="1"/>
</dbReference>
<keyword evidence="3 16" id="KW-0813">Transport</keyword>
<keyword evidence="4 16" id="KW-0109">Calcium transport</keyword>
<dbReference type="InterPro" id="IPR018303">
    <property type="entry name" value="ATPase_P-typ_P_site"/>
</dbReference>
<keyword evidence="5 16" id="KW-0812">Transmembrane</keyword>
<dbReference type="PRINTS" id="PR00119">
    <property type="entry name" value="CATATPASE"/>
</dbReference>
<dbReference type="EC" id="7.2.2.10" evidence="16"/>
<feature type="compositionally biased region" description="Polar residues" evidence="17">
    <location>
        <begin position="1134"/>
        <end position="1144"/>
    </location>
</feature>
<dbReference type="SUPFAM" id="SSF81665">
    <property type="entry name" value="Calcium ATPase, transmembrane domain M"/>
    <property type="match status" value="1"/>
</dbReference>
<evidence type="ECO:0000256" key="14">
    <source>
        <dbReference type="ARBA" id="ARBA00023136"/>
    </source>
</evidence>
<dbReference type="FunFam" id="3.40.50.1000:FF:000001">
    <property type="entry name" value="Phospholipid-transporting ATPase IC"/>
    <property type="match status" value="1"/>
</dbReference>
<accession>A0A250X4Y1</accession>
<dbReference type="FunFam" id="3.40.1110.10:FF:000045">
    <property type="entry name" value="Calcium-transporting ATPase"/>
    <property type="match status" value="1"/>
</dbReference>
<evidence type="ECO:0000256" key="3">
    <source>
        <dbReference type="ARBA" id="ARBA00022448"/>
    </source>
</evidence>
<dbReference type="Pfam" id="PF00122">
    <property type="entry name" value="E1-E2_ATPase"/>
    <property type="match status" value="1"/>
</dbReference>
<dbReference type="NCBIfam" id="TIGR01517">
    <property type="entry name" value="ATPase-IIB_Ca"/>
    <property type="match status" value="1"/>
</dbReference>
<dbReference type="SFLD" id="SFLDF00027">
    <property type="entry name" value="p-type_atpase"/>
    <property type="match status" value="1"/>
</dbReference>
<keyword evidence="12 16" id="KW-1133">Transmembrane helix</keyword>
<dbReference type="Gene3D" id="3.40.1110.10">
    <property type="entry name" value="Calcium-transporting ATPase, cytoplasmic domain N"/>
    <property type="match status" value="1"/>
</dbReference>
<dbReference type="Pfam" id="PF00689">
    <property type="entry name" value="Cation_ATPase_C"/>
    <property type="match status" value="1"/>
</dbReference>
<organism evidence="19 20">
    <name type="scientific">Chlamydomonas eustigma</name>
    <dbReference type="NCBI Taxonomy" id="1157962"/>
    <lineage>
        <taxon>Eukaryota</taxon>
        <taxon>Viridiplantae</taxon>
        <taxon>Chlorophyta</taxon>
        <taxon>core chlorophytes</taxon>
        <taxon>Chlorophyceae</taxon>
        <taxon>CS clade</taxon>
        <taxon>Chlamydomonadales</taxon>
        <taxon>Chlamydomonadaceae</taxon>
        <taxon>Chlamydomonas</taxon>
    </lineage>
</organism>
<dbReference type="Pfam" id="PF13246">
    <property type="entry name" value="Cation_ATPase"/>
    <property type="match status" value="1"/>
</dbReference>
<proteinExistence type="inferred from homology"/>
<feature type="transmembrane region" description="Helical" evidence="16">
    <location>
        <begin position="745"/>
        <end position="766"/>
    </location>
</feature>
<dbReference type="SUPFAM" id="SSF56784">
    <property type="entry name" value="HAD-like"/>
    <property type="match status" value="1"/>
</dbReference>
<dbReference type="InterPro" id="IPR004014">
    <property type="entry name" value="ATPase_P-typ_cation-transptr_N"/>
</dbReference>
<dbReference type="NCBIfam" id="TIGR01494">
    <property type="entry name" value="ATPase_P-type"/>
    <property type="match status" value="2"/>
</dbReference>
<dbReference type="InterPro" id="IPR044492">
    <property type="entry name" value="P_typ_ATPase_HD_dom"/>
</dbReference>
<evidence type="ECO:0000256" key="17">
    <source>
        <dbReference type="SAM" id="MobiDB-lite"/>
    </source>
</evidence>
<comment type="similarity">
    <text evidence="2 16">Belongs to the cation transport ATPase (P-type) (TC 3.A.3) family. Type IIB subfamily.</text>
</comment>
<feature type="transmembrane region" description="Helical" evidence="16">
    <location>
        <begin position="1001"/>
        <end position="1025"/>
    </location>
</feature>
<keyword evidence="6" id="KW-0479">Metal-binding</keyword>
<reference evidence="19 20" key="1">
    <citation type="submission" date="2017-08" db="EMBL/GenBank/DDBJ databases">
        <title>Acidophilic green algal genome provides insights into adaptation to an acidic environment.</title>
        <authorList>
            <person name="Hirooka S."/>
            <person name="Hirose Y."/>
            <person name="Kanesaki Y."/>
            <person name="Higuchi S."/>
            <person name="Fujiwara T."/>
            <person name="Onuma R."/>
            <person name="Era A."/>
            <person name="Ohbayashi R."/>
            <person name="Uzuka A."/>
            <person name="Nozaki H."/>
            <person name="Yoshikawa H."/>
            <person name="Miyagishima S.Y."/>
        </authorList>
    </citation>
    <scope>NUCLEOTIDE SEQUENCE [LARGE SCALE GENOMIC DNA]</scope>
    <source>
        <strain evidence="19 20">NIES-2499</strain>
    </source>
</reference>
<feature type="transmembrane region" description="Helical" evidence="16">
    <location>
        <begin position="1031"/>
        <end position="1051"/>
    </location>
</feature>
<name>A0A250X4Y1_9CHLO</name>
<dbReference type="OrthoDB" id="3352408at2759"/>
<dbReference type="PANTHER" id="PTHR24093:SF369">
    <property type="entry name" value="CALCIUM-TRANSPORTING ATPASE"/>
    <property type="match status" value="1"/>
</dbReference>
<evidence type="ECO:0000256" key="15">
    <source>
        <dbReference type="ARBA" id="ARBA00048694"/>
    </source>
</evidence>
<dbReference type="AlphaFoldDB" id="A0A250X4Y1"/>
<dbReference type="GO" id="GO:0046872">
    <property type="term" value="F:metal ion binding"/>
    <property type="evidence" value="ECO:0007669"/>
    <property type="project" value="UniProtKB-KW"/>
</dbReference>
<dbReference type="GO" id="GO:0005524">
    <property type="term" value="F:ATP binding"/>
    <property type="evidence" value="ECO:0007669"/>
    <property type="project" value="UniProtKB-KW"/>
</dbReference>
<dbReference type="InterPro" id="IPR059000">
    <property type="entry name" value="ATPase_P-type_domA"/>
</dbReference>
<dbReference type="GO" id="GO:0012505">
    <property type="term" value="C:endomembrane system"/>
    <property type="evidence" value="ECO:0007669"/>
    <property type="project" value="UniProtKB-SubCell"/>
</dbReference>
<dbReference type="PANTHER" id="PTHR24093">
    <property type="entry name" value="CATION TRANSPORTING ATPASE"/>
    <property type="match status" value="1"/>
</dbReference>
<evidence type="ECO:0000256" key="5">
    <source>
        <dbReference type="ARBA" id="ARBA00022692"/>
    </source>
</evidence>
<evidence type="ECO:0000256" key="11">
    <source>
        <dbReference type="ARBA" id="ARBA00022967"/>
    </source>
</evidence>
<evidence type="ECO:0000256" key="10">
    <source>
        <dbReference type="ARBA" id="ARBA00022842"/>
    </source>
</evidence>
<dbReference type="SUPFAM" id="SSF81660">
    <property type="entry name" value="Metal cation-transporting ATPase, ATP-binding domain N"/>
    <property type="match status" value="1"/>
</dbReference>
<evidence type="ECO:0000256" key="16">
    <source>
        <dbReference type="RuleBase" id="RU361146"/>
    </source>
</evidence>
<keyword evidence="9 16" id="KW-0067">ATP-binding</keyword>
<evidence type="ECO:0000256" key="8">
    <source>
        <dbReference type="ARBA" id="ARBA00022837"/>
    </source>
</evidence>
<dbReference type="SUPFAM" id="SSF81653">
    <property type="entry name" value="Calcium ATPase, transduction domain A"/>
    <property type="match status" value="1"/>
</dbReference>
<feature type="transmembrane region" description="Helical" evidence="16">
    <location>
        <begin position="99"/>
        <end position="118"/>
    </location>
</feature>
<evidence type="ECO:0000256" key="9">
    <source>
        <dbReference type="ARBA" id="ARBA00022840"/>
    </source>
</evidence>
<keyword evidence="20" id="KW-1185">Reference proteome</keyword>
<dbReference type="FunFam" id="3.40.50.1000:FF:000018">
    <property type="entry name" value="Calcium-transporting ATPase"/>
    <property type="match status" value="1"/>
</dbReference>
<dbReference type="GO" id="GO:0005886">
    <property type="term" value="C:plasma membrane"/>
    <property type="evidence" value="ECO:0007669"/>
    <property type="project" value="TreeGrafter"/>
</dbReference>
<dbReference type="CDD" id="cd02081">
    <property type="entry name" value="P-type_ATPase_Ca_PMCA-like"/>
    <property type="match status" value="1"/>
</dbReference>
<keyword evidence="8 16" id="KW-0106">Calcium</keyword>